<evidence type="ECO:0000313" key="2">
    <source>
        <dbReference type="Proteomes" id="UP001548189"/>
    </source>
</evidence>
<dbReference type="Pfam" id="PF00590">
    <property type="entry name" value="TP_methylase"/>
    <property type="match status" value="1"/>
</dbReference>
<keyword evidence="1" id="KW-0808">Transferase</keyword>
<keyword evidence="2" id="KW-1185">Reference proteome</keyword>
<dbReference type="Proteomes" id="UP001548189">
    <property type="component" value="Unassembled WGS sequence"/>
</dbReference>
<dbReference type="CDD" id="cd19916">
    <property type="entry name" value="OphMA_like"/>
    <property type="match status" value="1"/>
</dbReference>
<sequence>MGNANLQRKGALTIVGCGLHPGQMTLETQSIIENSQKVLVVAPNALSIHHIQQLNKNVENLGRFYEGDVTRLETYRLMTARMVELVKQGYSICTVFYGHPGIFVLSTHQAFEILRNQGYEVKMLPGISADACLFSDLNIDPSTTGCQSYEATQFLLTQRSFDTSAALILWQIGLVGEHTLKVQSPGEYGLSAMTKLLTKHYPANHQVCLYEAPTLPGFAPRMDWLELTQLPQAEVKSISTLFIPACTDLIFAIERLTWLNLAEEDLSSWDEPIDKEVLN</sequence>
<reference evidence="1 2" key="1">
    <citation type="submission" date="2024-06" db="EMBL/GenBank/DDBJ databases">
        <authorList>
            <person name="Li F."/>
        </authorList>
    </citation>
    <scope>NUCLEOTIDE SEQUENCE [LARGE SCALE GENOMIC DNA]</scope>
    <source>
        <strain evidence="1 2">GXAS 311</strain>
    </source>
</reference>
<name>A0ABV2BU64_9GAMM</name>
<dbReference type="Gene3D" id="3.40.1010.10">
    <property type="entry name" value="Cobalt-precorrin-4 Transmethylase, Domain 1"/>
    <property type="match status" value="1"/>
</dbReference>
<dbReference type="GO" id="GO:0032259">
    <property type="term" value="P:methylation"/>
    <property type="evidence" value="ECO:0007669"/>
    <property type="project" value="UniProtKB-KW"/>
</dbReference>
<dbReference type="SUPFAM" id="SSF53790">
    <property type="entry name" value="Tetrapyrrole methylase"/>
    <property type="match status" value="1"/>
</dbReference>
<protein>
    <submittedName>
        <fullName evidence="1">SAM-dependent methyltransferase</fullName>
    </submittedName>
</protein>
<dbReference type="InterPro" id="IPR035996">
    <property type="entry name" value="4pyrrol_Methylase_sf"/>
</dbReference>
<accession>A0ABV2BU64</accession>
<dbReference type="InterPro" id="IPR014777">
    <property type="entry name" value="4pyrrole_Mease_sub1"/>
</dbReference>
<dbReference type="EMBL" id="JBEVCJ010000010">
    <property type="protein sequence ID" value="MET1255452.1"/>
    <property type="molecule type" value="Genomic_DNA"/>
</dbReference>
<dbReference type="InterPro" id="IPR000878">
    <property type="entry name" value="4pyrrol_Mease"/>
</dbReference>
<dbReference type="GO" id="GO:0008168">
    <property type="term" value="F:methyltransferase activity"/>
    <property type="evidence" value="ECO:0007669"/>
    <property type="project" value="UniProtKB-KW"/>
</dbReference>
<organism evidence="1 2">
    <name type="scientific">Aliikangiella maris</name>
    <dbReference type="NCBI Taxonomy" id="3162458"/>
    <lineage>
        <taxon>Bacteria</taxon>
        <taxon>Pseudomonadati</taxon>
        <taxon>Pseudomonadota</taxon>
        <taxon>Gammaproteobacteria</taxon>
        <taxon>Oceanospirillales</taxon>
        <taxon>Pleioneaceae</taxon>
        <taxon>Aliikangiella</taxon>
    </lineage>
</organism>
<gene>
    <name evidence="1" type="ORF">ABVT43_09970</name>
</gene>
<comment type="caution">
    <text evidence="1">The sequence shown here is derived from an EMBL/GenBank/DDBJ whole genome shotgun (WGS) entry which is preliminary data.</text>
</comment>
<keyword evidence="1" id="KW-0489">Methyltransferase</keyword>
<evidence type="ECO:0000313" key="1">
    <source>
        <dbReference type="EMBL" id="MET1255452.1"/>
    </source>
</evidence>
<proteinExistence type="predicted"/>